<accession>A0A939E3K3</accession>
<gene>
    <name evidence="2" type="ORF">JZY06_10570</name>
</gene>
<organism evidence="2 3">
    <name type="scientific">Corynebacterium mendelii</name>
    <dbReference type="NCBI Taxonomy" id="2765362"/>
    <lineage>
        <taxon>Bacteria</taxon>
        <taxon>Bacillati</taxon>
        <taxon>Actinomycetota</taxon>
        <taxon>Actinomycetes</taxon>
        <taxon>Mycobacteriales</taxon>
        <taxon>Corynebacteriaceae</taxon>
        <taxon>Corynebacterium</taxon>
    </lineage>
</organism>
<dbReference type="RefSeq" id="WP_377769051.1">
    <property type="nucleotide sequence ID" value="NZ_JBHUKW010000004.1"/>
</dbReference>
<dbReference type="Proteomes" id="UP000664332">
    <property type="component" value="Unassembled WGS sequence"/>
</dbReference>
<dbReference type="AlphaFoldDB" id="A0A939E3K3"/>
<feature type="signal peptide" evidence="1">
    <location>
        <begin position="1"/>
        <end position="27"/>
    </location>
</feature>
<sequence>MSRLSVSLVSAATAVAVMTTGVVPASAATARIAGGTCIIDDTPELAQLGAFAGTVGEFFTELRSNIRADVPAAFADFDRADALNQRLIDTGGNDRQAVKEIIEIYTRIDQTMHDAGYKYGEWQLAFPQMIANNKAFNPVQPLTPGQAAAVRDDREGFAAAVAAGDLAARVRAFNDGYAEFTNNASPRLLSVINSTRPDPQSGIRQLDRTDFSRVADDYAAAAARCADLFAEAGITAAPTSTAGAVPDTYLPDIATVRGSSGPGDTAIFEPLKNVQLHQGTSSEIGADAWIVVIGVAIAIVAARGPWIISHLPEFLAHPPQLPVPGFPPAPQIGPRR</sequence>
<dbReference type="EMBL" id="JAFLEQ010000017">
    <property type="protein sequence ID" value="MBN9645046.1"/>
    <property type="molecule type" value="Genomic_DNA"/>
</dbReference>
<proteinExistence type="predicted"/>
<keyword evidence="3" id="KW-1185">Reference proteome</keyword>
<comment type="caution">
    <text evidence="2">The sequence shown here is derived from an EMBL/GenBank/DDBJ whole genome shotgun (WGS) entry which is preliminary data.</text>
</comment>
<name>A0A939E3K3_9CORY</name>
<evidence type="ECO:0000313" key="2">
    <source>
        <dbReference type="EMBL" id="MBN9645046.1"/>
    </source>
</evidence>
<protein>
    <submittedName>
        <fullName evidence="2">Uncharacterized protein</fullName>
    </submittedName>
</protein>
<reference evidence="2" key="1">
    <citation type="submission" date="2021-03" db="EMBL/GenBank/DDBJ databases">
        <authorList>
            <person name="Sun Q."/>
        </authorList>
    </citation>
    <scope>NUCLEOTIDE SEQUENCE</scope>
    <source>
        <strain evidence="2">CCM 8862</strain>
    </source>
</reference>
<feature type="chain" id="PRO_5038140531" evidence="1">
    <location>
        <begin position="28"/>
        <end position="336"/>
    </location>
</feature>
<keyword evidence="1" id="KW-0732">Signal</keyword>
<evidence type="ECO:0000313" key="3">
    <source>
        <dbReference type="Proteomes" id="UP000664332"/>
    </source>
</evidence>
<evidence type="ECO:0000256" key="1">
    <source>
        <dbReference type="SAM" id="SignalP"/>
    </source>
</evidence>